<feature type="compositionally biased region" description="Low complexity" evidence="6">
    <location>
        <begin position="309"/>
        <end position="324"/>
    </location>
</feature>
<evidence type="ECO:0000313" key="11">
    <source>
        <dbReference type="Proteomes" id="UP000708148"/>
    </source>
</evidence>
<evidence type="ECO:0000259" key="8">
    <source>
        <dbReference type="PROSITE" id="PS50842"/>
    </source>
</evidence>
<evidence type="ECO:0000259" key="9">
    <source>
        <dbReference type="PROSITE" id="PS50843"/>
    </source>
</evidence>
<dbReference type="SUPFAM" id="SSF49590">
    <property type="entry name" value="PHL pollen allergen"/>
    <property type="match status" value="1"/>
</dbReference>
<keyword evidence="11" id="KW-1185">Reference proteome</keyword>
<comment type="similarity">
    <text evidence="3">Belongs to the expansin family. Expansin A subfamily.</text>
</comment>
<comment type="subcellular location">
    <subcellularLocation>
        <location evidence="1">Membrane</location>
        <topology evidence="1">Peripheral membrane protein</topology>
    </subcellularLocation>
    <subcellularLocation>
        <location evidence="2">Secreted</location>
        <location evidence="2">Cell wall</location>
    </subcellularLocation>
</comment>
<keyword evidence="4" id="KW-0134">Cell wall</keyword>
<protein>
    <recommendedName>
        <fullName evidence="12">Expansin-like EG45 domain-containing protein</fullName>
    </recommendedName>
</protein>
<dbReference type="InterPro" id="IPR007117">
    <property type="entry name" value="Expansin_CBD"/>
</dbReference>
<gene>
    <name evidence="10" type="ORF">OSTQU699_LOCUS1516</name>
</gene>
<dbReference type="PROSITE" id="PS50842">
    <property type="entry name" value="EXPANSIN_EG45"/>
    <property type="match status" value="1"/>
</dbReference>
<feature type="domain" description="Expansin-like EG45" evidence="8">
    <location>
        <begin position="66"/>
        <end position="175"/>
    </location>
</feature>
<sequence>MRAAGRLGAAGMAAARVAHIALAACVLAAVLSGVADSEPISEWMEGSTNHFGGPAEGDPFNPLVPIGGCSYGELNPREFPFYNILSVAPDSELVSDKSMGGCGACYEIQCADSVEKCNNGPFSNSVEAMIGGTCLGGCHSTNVNLHVFAFDKLAPIRLGNIRIRLRQVECKPKANIVLKVKTYRVEEGGYIKFVIRNVPGDGGLRSVELKGARENGGWRLADNLFGAAWEASVLPDAPLDIRLTNVQGEQLVLKNVIKTPGFLGDIVSDGQFSTAAPGKTSSGLHPHPPTPQAQRRSQPAPEPQPLHSPSPSSWSALPSSNISSIRVGPSAAPGSEFPSGVSASPPDEAAKPVAGISASIMEALRGFLLGPAELATPGDASAGHKDASAVTVLEFPVLSGR</sequence>
<evidence type="ECO:0000256" key="3">
    <source>
        <dbReference type="ARBA" id="ARBA00005392"/>
    </source>
</evidence>
<dbReference type="InterPro" id="IPR036749">
    <property type="entry name" value="Expansin_CBD_sf"/>
</dbReference>
<dbReference type="Proteomes" id="UP000708148">
    <property type="component" value="Unassembled WGS sequence"/>
</dbReference>
<feature type="region of interest" description="Disordered" evidence="6">
    <location>
        <begin position="273"/>
        <end position="349"/>
    </location>
</feature>
<keyword evidence="4" id="KW-0964">Secreted</keyword>
<evidence type="ECO:0000256" key="5">
    <source>
        <dbReference type="ARBA" id="ARBA00023136"/>
    </source>
</evidence>
<keyword evidence="7" id="KW-0732">Signal</keyword>
<dbReference type="Gene3D" id="2.40.40.10">
    <property type="entry name" value="RlpA-like domain"/>
    <property type="match status" value="1"/>
</dbReference>
<evidence type="ECO:0000256" key="7">
    <source>
        <dbReference type="SAM" id="SignalP"/>
    </source>
</evidence>
<reference evidence="10" key="1">
    <citation type="submission" date="2020-12" db="EMBL/GenBank/DDBJ databases">
        <authorList>
            <person name="Iha C."/>
        </authorList>
    </citation>
    <scope>NUCLEOTIDE SEQUENCE</scope>
</reference>
<dbReference type="EMBL" id="CAJHUC010000437">
    <property type="protein sequence ID" value="CAD7696155.1"/>
    <property type="molecule type" value="Genomic_DNA"/>
</dbReference>
<dbReference type="CDD" id="cd22271">
    <property type="entry name" value="DPBB_EXP_N-like"/>
    <property type="match status" value="1"/>
</dbReference>
<evidence type="ECO:0000256" key="4">
    <source>
        <dbReference type="ARBA" id="ARBA00022512"/>
    </source>
</evidence>
<dbReference type="PANTHER" id="PTHR31867">
    <property type="entry name" value="EXPANSIN-A15"/>
    <property type="match status" value="1"/>
</dbReference>
<dbReference type="Gene3D" id="2.60.40.760">
    <property type="entry name" value="Expansin, cellulose-binding-like domain"/>
    <property type="match status" value="1"/>
</dbReference>
<evidence type="ECO:0000256" key="2">
    <source>
        <dbReference type="ARBA" id="ARBA00004191"/>
    </source>
</evidence>
<dbReference type="GO" id="GO:0016020">
    <property type="term" value="C:membrane"/>
    <property type="evidence" value="ECO:0007669"/>
    <property type="project" value="UniProtKB-SubCell"/>
</dbReference>
<keyword evidence="5" id="KW-0472">Membrane</keyword>
<dbReference type="GO" id="GO:0009664">
    <property type="term" value="P:plant-type cell wall organization"/>
    <property type="evidence" value="ECO:0007669"/>
    <property type="project" value="InterPro"/>
</dbReference>
<dbReference type="PROSITE" id="PS50843">
    <property type="entry name" value="EXPANSIN_CBD"/>
    <property type="match status" value="1"/>
</dbReference>
<proteinExistence type="inferred from homology"/>
<feature type="signal peptide" evidence="7">
    <location>
        <begin position="1"/>
        <end position="37"/>
    </location>
</feature>
<evidence type="ECO:0000256" key="1">
    <source>
        <dbReference type="ARBA" id="ARBA00004170"/>
    </source>
</evidence>
<feature type="domain" description="Expansin-like CBD" evidence="9">
    <location>
        <begin position="189"/>
        <end position="269"/>
    </location>
</feature>
<evidence type="ECO:0000313" key="10">
    <source>
        <dbReference type="EMBL" id="CAD7696155.1"/>
    </source>
</evidence>
<dbReference type="InterPro" id="IPR036908">
    <property type="entry name" value="RlpA-like_sf"/>
</dbReference>
<dbReference type="SUPFAM" id="SSF50685">
    <property type="entry name" value="Barwin-like endoglucanases"/>
    <property type="match status" value="1"/>
</dbReference>
<organism evidence="10 11">
    <name type="scientific">Ostreobium quekettii</name>
    <dbReference type="NCBI Taxonomy" id="121088"/>
    <lineage>
        <taxon>Eukaryota</taxon>
        <taxon>Viridiplantae</taxon>
        <taxon>Chlorophyta</taxon>
        <taxon>core chlorophytes</taxon>
        <taxon>Ulvophyceae</taxon>
        <taxon>TCBD clade</taxon>
        <taxon>Bryopsidales</taxon>
        <taxon>Ostreobineae</taxon>
        <taxon>Ostreobiaceae</taxon>
        <taxon>Ostreobium</taxon>
    </lineage>
</organism>
<accession>A0A8S1IMA0</accession>
<feature type="compositionally biased region" description="Polar residues" evidence="6">
    <location>
        <begin position="273"/>
        <end position="283"/>
    </location>
</feature>
<feature type="chain" id="PRO_5035801760" description="Expansin-like EG45 domain-containing protein" evidence="7">
    <location>
        <begin position="38"/>
        <end position="401"/>
    </location>
</feature>
<evidence type="ECO:0008006" key="12">
    <source>
        <dbReference type="Google" id="ProtNLM"/>
    </source>
</evidence>
<evidence type="ECO:0000256" key="6">
    <source>
        <dbReference type="SAM" id="MobiDB-lite"/>
    </source>
</evidence>
<dbReference type="AlphaFoldDB" id="A0A8S1IMA0"/>
<dbReference type="Pfam" id="PF01357">
    <property type="entry name" value="Expansin_C"/>
    <property type="match status" value="1"/>
</dbReference>
<dbReference type="InterPro" id="IPR002963">
    <property type="entry name" value="Expansin"/>
</dbReference>
<comment type="caution">
    <text evidence="10">The sequence shown here is derived from an EMBL/GenBank/DDBJ whole genome shotgun (WGS) entry which is preliminary data.</text>
</comment>
<name>A0A8S1IMA0_9CHLO</name>
<dbReference type="OrthoDB" id="406505at2759"/>
<dbReference type="InterPro" id="IPR007112">
    <property type="entry name" value="Expansin/allergen_DPBB_dom"/>
</dbReference>